<protein>
    <submittedName>
        <fullName evidence="1">Uncharacterized protein</fullName>
    </submittedName>
</protein>
<evidence type="ECO:0000313" key="2">
    <source>
        <dbReference type="Proteomes" id="UP000821865"/>
    </source>
</evidence>
<dbReference type="Proteomes" id="UP000821865">
    <property type="component" value="Chromosome 11"/>
</dbReference>
<organism evidence="1 2">
    <name type="scientific">Dermacentor silvarum</name>
    <name type="common">Tick</name>
    <dbReference type="NCBI Taxonomy" id="543639"/>
    <lineage>
        <taxon>Eukaryota</taxon>
        <taxon>Metazoa</taxon>
        <taxon>Ecdysozoa</taxon>
        <taxon>Arthropoda</taxon>
        <taxon>Chelicerata</taxon>
        <taxon>Arachnida</taxon>
        <taxon>Acari</taxon>
        <taxon>Parasitiformes</taxon>
        <taxon>Ixodida</taxon>
        <taxon>Ixodoidea</taxon>
        <taxon>Ixodidae</taxon>
        <taxon>Rhipicephalinae</taxon>
        <taxon>Dermacentor</taxon>
    </lineage>
</organism>
<sequence>MFAQLPRDLARTRELEVVQTARCNRVWLQSRFPRILIRDVPGCSREEVGLSPLLCEELIEARGYPVESHPVVTDDGYVLGLYRIPRGRVEIEEATSTDSTTPGCDGASRAPVLLMHGLFGSATTWVANYADQSLGYVLADAGYDVWLGNFRGNTLSRKHVNISADSDVSFWNFSFQQMIEYDLPAMIDYVLRETGNSRLGYVGHSQGTLVMFGLLSSVPAYNDKVVIFVALAPVTTPVHAFFIAKQQLLSMSKKPAVRRTLIKMGPIGEYGPLWKQIADKPCRTEESLSFCETWWNTVFGPSVMVNTSRLHVYLRQAPAGTSWKNLLHFAQLIKTGSFCKYDYGAAKNKEIYGQTMPPCYPLEDIRTPVAIFWGHGDTFSKPQDIDRIRARVSSIVVDERVGSGPFSHADFIYGVDAKRVLHDRIVQVLRQFYSSCQPQTSE</sequence>
<proteinExistence type="predicted"/>
<dbReference type="EMBL" id="CM023480">
    <property type="protein sequence ID" value="KAH7970809.1"/>
    <property type="molecule type" value="Genomic_DNA"/>
</dbReference>
<reference evidence="1" key="1">
    <citation type="submission" date="2020-05" db="EMBL/GenBank/DDBJ databases">
        <title>Large-scale comparative analyses of tick genomes elucidate their genetic diversity and vector capacities.</title>
        <authorList>
            <person name="Jia N."/>
            <person name="Wang J."/>
            <person name="Shi W."/>
            <person name="Du L."/>
            <person name="Sun Y."/>
            <person name="Zhan W."/>
            <person name="Jiang J."/>
            <person name="Wang Q."/>
            <person name="Zhang B."/>
            <person name="Ji P."/>
            <person name="Sakyi L.B."/>
            <person name="Cui X."/>
            <person name="Yuan T."/>
            <person name="Jiang B."/>
            <person name="Yang W."/>
            <person name="Lam T.T.-Y."/>
            <person name="Chang Q."/>
            <person name="Ding S."/>
            <person name="Wang X."/>
            <person name="Zhu J."/>
            <person name="Ruan X."/>
            <person name="Zhao L."/>
            <person name="Wei J."/>
            <person name="Que T."/>
            <person name="Du C."/>
            <person name="Cheng J."/>
            <person name="Dai P."/>
            <person name="Han X."/>
            <person name="Huang E."/>
            <person name="Gao Y."/>
            <person name="Liu J."/>
            <person name="Shao H."/>
            <person name="Ye R."/>
            <person name="Li L."/>
            <person name="Wei W."/>
            <person name="Wang X."/>
            <person name="Wang C."/>
            <person name="Yang T."/>
            <person name="Huo Q."/>
            <person name="Li W."/>
            <person name="Guo W."/>
            <person name="Chen H."/>
            <person name="Zhou L."/>
            <person name="Ni X."/>
            <person name="Tian J."/>
            <person name="Zhou Y."/>
            <person name="Sheng Y."/>
            <person name="Liu T."/>
            <person name="Pan Y."/>
            <person name="Xia L."/>
            <person name="Li J."/>
            <person name="Zhao F."/>
            <person name="Cao W."/>
        </authorList>
    </citation>
    <scope>NUCLEOTIDE SEQUENCE</scope>
    <source>
        <strain evidence="1">Dsil-2018</strain>
    </source>
</reference>
<gene>
    <name evidence="1" type="ORF">HPB49_015807</name>
</gene>
<evidence type="ECO:0000313" key="1">
    <source>
        <dbReference type="EMBL" id="KAH7970809.1"/>
    </source>
</evidence>
<accession>A0ACB8DJQ7</accession>
<keyword evidence="2" id="KW-1185">Reference proteome</keyword>
<name>A0ACB8DJQ7_DERSI</name>
<comment type="caution">
    <text evidence="1">The sequence shown here is derived from an EMBL/GenBank/DDBJ whole genome shotgun (WGS) entry which is preliminary data.</text>
</comment>